<evidence type="ECO:0000313" key="4">
    <source>
        <dbReference type="Proteomes" id="UP000462055"/>
    </source>
</evidence>
<dbReference type="Gene3D" id="6.10.30.10">
    <property type="match status" value="1"/>
</dbReference>
<dbReference type="Proteomes" id="UP000462055">
    <property type="component" value="Unassembled WGS sequence"/>
</dbReference>
<gene>
    <name evidence="3" type="ORF">F8568_021560</name>
</gene>
<dbReference type="InterPro" id="IPR022002">
    <property type="entry name" value="ChsH2_Znr"/>
</dbReference>
<accession>A0A6I4ML11</accession>
<evidence type="ECO:0008006" key="5">
    <source>
        <dbReference type="Google" id="ProtNLM"/>
    </source>
</evidence>
<keyword evidence="4" id="KW-1185">Reference proteome</keyword>
<comment type="caution">
    <text evidence="3">The sequence shown here is derived from an EMBL/GenBank/DDBJ whole genome shotgun (WGS) entry which is preliminary data.</text>
</comment>
<evidence type="ECO:0000259" key="1">
    <source>
        <dbReference type="Pfam" id="PF01796"/>
    </source>
</evidence>
<dbReference type="Pfam" id="PF01796">
    <property type="entry name" value="OB_ChsH2_C"/>
    <property type="match status" value="1"/>
</dbReference>
<dbReference type="PANTHER" id="PTHR34075:SF5">
    <property type="entry name" value="BLR3430 PROTEIN"/>
    <property type="match status" value="1"/>
</dbReference>
<evidence type="ECO:0000313" key="3">
    <source>
        <dbReference type="EMBL" id="MWA02916.1"/>
    </source>
</evidence>
<dbReference type="PANTHER" id="PTHR34075">
    <property type="entry name" value="BLR3430 PROTEIN"/>
    <property type="match status" value="1"/>
</dbReference>
<dbReference type="AlphaFoldDB" id="A0A6I4ML11"/>
<organism evidence="3 4">
    <name type="scientific">Actinomadura physcomitrii</name>
    <dbReference type="NCBI Taxonomy" id="2650748"/>
    <lineage>
        <taxon>Bacteria</taxon>
        <taxon>Bacillati</taxon>
        <taxon>Actinomycetota</taxon>
        <taxon>Actinomycetes</taxon>
        <taxon>Streptosporangiales</taxon>
        <taxon>Thermomonosporaceae</taxon>
        <taxon>Actinomadura</taxon>
    </lineage>
</organism>
<dbReference type="Pfam" id="PF12172">
    <property type="entry name" value="zf-ChsH2"/>
    <property type="match status" value="1"/>
</dbReference>
<feature type="domain" description="ChsH2 C-terminal OB-fold" evidence="1">
    <location>
        <begin position="59"/>
        <end position="121"/>
    </location>
</feature>
<dbReference type="InterPro" id="IPR052513">
    <property type="entry name" value="Thioester_dehydratase-like"/>
</dbReference>
<feature type="domain" description="ChsH2 rubredoxin-like zinc ribbon" evidence="2">
    <location>
        <begin position="24"/>
        <end position="54"/>
    </location>
</feature>
<proteinExistence type="predicted"/>
<dbReference type="EMBL" id="WBMS02000016">
    <property type="protein sequence ID" value="MWA02916.1"/>
    <property type="molecule type" value="Genomic_DNA"/>
</dbReference>
<name>A0A6I4ML11_9ACTN</name>
<dbReference type="RefSeq" id="WP_151595540.1">
    <property type="nucleotide sequence ID" value="NZ_WBMS02000016.1"/>
</dbReference>
<dbReference type="InterPro" id="IPR002878">
    <property type="entry name" value="ChsH2_C"/>
</dbReference>
<dbReference type="InterPro" id="IPR012340">
    <property type="entry name" value="NA-bd_OB-fold"/>
</dbReference>
<reference evidence="3" key="1">
    <citation type="submission" date="2019-12" db="EMBL/GenBank/DDBJ databases">
        <title>Actinomadura physcomitrii sp. nov., a novel actinomycete isolated from moss [Physcomitrium sphaericum (Ludw) Fuernr].</title>
        <authorList>
            <person name="Zhuang X."/>
        </authorList>
    </citation>
    <scope>NUCLEOTIDE SEQUENCE [LARGE SCALE GENOMIC DNA]</scope>
    <source>
        <strain evidence="3">LD22</strain>
    </source>
</reference>
<dbReference type="SUPFAM" id="SSF50249">
    <property type="entry name" value="Nucleic acid-binding proteins"/>
    <property type="match status" value="1"/>
</dbReference>
<sequence length="153" mass="17083">MSTADKQIPRPAELDLEFFQAATSTGELHVQKCADCSDHHHPPRLYCPRCFSDRYVFEKVSGRGTVYSYTVSHFTTEKAWKDEVPWATIVVQLDEGPRLVGTARGIDPGAIRIGLPVRVVTETVTDDFAYLWVEADAGAEPEKTGNERAEEAR</sequence>
<protein>
    <recommendedName>
        <fullName evidence="5">Zn-ribbon domain-containing OB-fold protein</fullName>
    </recommendedName>
</protein>
<evidence type="ECO:0000259" key="2">
    <source>
        <dbReference type="Pfam" id="PF12172"/>
    </source>
</evidence>